<protein>
    <submittedName>
        <fullName evidence="2">LAGLIDADG homing endonuclease</fullName>
    </submittedName>
</protein>
<organism evidence="1 2">
    <name type="scientific">Panagrolaimus sp. PS1159</name>
    <dbReference type="NCBI Taxonomy" id="55785"/>
    <lineage>
        <taxon>Eukaryota</taxon>
        <taxon>Metazoa</taxon>
        <taxon>Ecdysozoa</taxon>
        <taxon>Nematoda</taxon>
        <taxon>Chromadorea</taxon>
        <taxon>Rhabditida</taxon>
        <taxon>Tylenchina</taxon>
        <taxon>Panagrolaimomorpha</taxon>
        <taxon>Panagrolaimoidea</taxon>
        <taxon>Panagrolaimidae</taxon>
        <taxon>Panagrolaimus</taxon>
    </lineage>
</organism>
<evidence type="ECO:0000313" key="1">
    <source>
        <dbReference type="Proteomes" id="UP000887580"/>
    </source>
</evidence>
<sequence length="122" mass="14233">MKNVSKRPLPLLLESHNCNFFPIILPYFFQLPFLLFSYPKIPFFTDTGSDQYEVCTWRFYSADGEKRAEISCASIVYTPDRKQTKVDFPEARIYEEALNALLRHCGVATYKEMPTKKDGFVM</sequence>
<name>A0AC35ETU8_9BILA</name>
<evidence type="ECO:0000313" key="2">
    <source>
        <dbReference type="WBParaSite" id="PS1159_v2.g10592.t1"/>
    </source>
</evidence>
<accession>A0AC35ETU8</accession>
<dbReference type="Proteomes" id="UP000887580">
    <property type="component" value="Unplaced"/>
</dbReference>
<dbReference type="WBParaSite" id="PS1159_v2.g10592.t1">
    <property type="protein sequence ID" value="PS1159_v2.g10592.t1"/>
    <property type="gene ID" value="PS1159_v2.g10592"/>
</dbReference>
<reference evidence="2" key="1">
    <citation type="submission" date="2022-11" db="UniProtKB">
        <authorList>
            <consortium name="WormBaseParasite"/>
        </authorList>
    </citation>
    <scope>IDENTIFICATION</scope>
</reference>
<proteinExistence type="predicted"/>